<protein>
    <submittedName>
        <fullName evidence="1">Uncharacterized protein</fullName>
    </submittedName>
</protein>
<dbReference type="OrthoDB" id="5595379at2759"/>
<reference evidence="1 2" key="1">
    <citation type="submission" date="2015-09" db="EMBL/GenBank/DDBJ databases">
        <title>Host preference determinants of Valsa canker pathogens revealed by comparative genomics.</title>
        <authorList>
            <person name="Yin Z."/>
            <person name="Huang L."/>
        </authorList>
    </citation>
    <scope>NUCLEOTIDE SEQUENCE [LARGE SCALE GENOMIC DNA]</scope>
    <source>
        <strain evidence="1 2">03-1</strain>
    </source>
</reference>
<dbReference type="EMBL" id="LKEA01000001">
    <property type="protein sequence ID" value="ROW12419.1"/>
    <property type="molecule type" value="Genomic_DNA"/>
</dbReference>
<proteinExistence type="predicted"/>
<name>A0A423X8V6_9PEZI</name>
<sequence length="136" mass="15302">MEDGKFYDCRLEHELELMSAVGQWIQKPVEDNLEMHGIETDKNIGHAYTTDESIPVLDLRYPEQPLDGDSVNYENGMNPRLSYAVEQELFDVFNTVVSCSLTTNDTAESVGAGQDTEQRSRVAIPATRIAFCAIQR</sequence>
<dbReference type="AlphaFoldDB" id="A0A423X8V6"/>
<organism evidence="1 2">
    <name type="scientific">Cytospora schulzeri</name>
    <dbReference type="NCBI Taxonomy" id="448051"/>
    <lineage>
        <taxon>Eukaryota</taxon>
        <taxon>Fungi</taxon>
        <taxon>Dikarya</taxon>
        <taxon>Ascomycota</taxon>
        <taxon>Pezizomycotina</taxon>
        <taxon>Sordariomycetes</taxon>
        <taxon>Sordariomycetidae</taxon>
        <taxon>Diaporthales</taxon>
        <taxon>Cytosporaceae</taxon>
        <taxon>Cytospora</taxon>
    </lineage>
</organism>
<accession>A0A423X8V6</accession>
<evidence type="ECO:0000313" key="1">
    <source>
        <dbReference type="EMBL" id="ROW12419.1"/>
    </source>
</evidence>
<comment type="caution">
    <text evidence="1">The sequence shown here is derived from an EMBL/GenBank/DDBJ whole genome shotgun (WGS) entry which is preliminary data.</text>
</comment>
<keyword evidence="2" id="KW-1185">Reference proteome</keyword>
<evidence type="ECO:0000313" key="2">
    <source>
        <dbReference type="Proteomes" id="UP000283895"/>
    </source>
</evidence>
<dbReference type="Proteomes" id="UP000283895">
    <property type="component" value="Unassembled WGS sequence"/>
</dbReference>
<gene>
    <name evidence="1" type="ORF">VMCG_00435</name>
</gene>